<reference evidence="7" key="1">
    <citation type="submission" date="2018-09" db="EMBL/GenBank/DDBJ databases">
        <authorList>
            <person name="Xu P.-X."/>
            <person name="Chai L.-J."/>
            <person name="Qiu T."/>
            <person name="Zhang X.-J."/>
            <person name="Lu Z.-M."/>
            <person name="Xiao C."/>
            <person name="Wang S.-T."/>
            <person name="Shen C.-H."/>
            <person name="Shi J.-S."/>
            <person name="Xu Z.-H."/>
        </authorList>
    </citation>
    <scope>NUCLEOTIDE SEQUENCE</scope>
    <source>
        <strain evidence="7">JN500901</strain>
    </source>
</reference>
<dbReference type="AlphaFoldDB" id="A0A386H224"/>
<dbReference type="PROSITE" id="PS51898">
    <property type="entry name" value="TYR_RECOMBINASE"/>
    <property type="match status" value="1"/>
</dbReference>
<name>A0A386H224_9CLOT</name>
<evidence type="ECO:0000256" key="1">
    <source>
        <dbReference type="ARBA" id="ARBA00003283"/>
    </source>
</evidence>
<gene>
    <name evidence="7" type="ORF">D4Z93_03275</name>
    <name evidence="8" type="ORF">D4Z93_03365</name>
</gene>
<evidence type="ECO:0000256" key="5">
    <source>
        <dbReference type="ARBA" id="ARBA00023172"/>
    </source>
</evidence>
<dbReference type="InterPro" id="IPR004107">
    <property type="entry name" value="Integrase_SAM-like_N"/>
</dbReference>
<dbReference type="Gene3D" id="1.10.443.10">
    <property type="entry name" value="Intergrase catalytic core"/>
    <property type="match status" value="1"/>
</dbReference>
<sequence>MAKTIYKKKVKNGKEYYFYRLRHKNLLKPKDIYGSSVKELESKIKTITKELDYGVNNKELFGNFLCDWLFDVHCVDIKPSTKERYEGIYRNYIKNSEISKIKLKDINSKDIQNYYNKLIKKGKSVNCIKNLHKLIAPAIRYAYDNNMIIKDFSHAIVIPKDSEEKKLNKVNDVKPFSLEEQERFVEAIKGHDLEVLFLTALNSGLRQGELLALTWDDIDFDNDTIRVNKTVKYTCDVSKEGRKNCHIVLQTPKSENSNRIVSIPSFLTKRLQQYELHQKELKLKMANLYENNSLVFCNMYGKYLDSSNIRKRFKRILSNIGLQDRKFHDLRHTFATRLFELGEEPKTVQELLGHSNVATTLDIYTHVLEGMKKKAASKLNDLYKFMGAK</sequence>
<evidence type="ECO:0000313" key="8">
    <source>
        <dbReference type="EMBL" id="AYD39610.1"/>
    </source>
</evidence>
<evidence type="ECO:0000313" key="9">
    <source>
        <dbReference type="Proteomes" id="UP000266301"/>
    </source>
</evidence>
<dbReference type="KEGG" id="cfer:D4Z93_03275"/>
<evidence type="ECO:0000256" key="2">
    <source>
        <dbReference type="ARBA" id="ARBA00008857"/>
    </source>
</evidence>
<dbReference type="EMBL" id="CP032416">
    <property type="protein sequence ID" value="AYD39610.1"/>
    <property type="molecule type" value="Genomic_DNA"/>
</dbReference>
<dbReference type="PANTHER" id="PTHR30349:SF91">
    <property type="entry name" value="INTA PROTEIN"/>
    <property type="match status" value="1"/>
</dbReference>
<organism evidence="7 9">
    <name type="scientific">Clostridium fermenticellae</name>
    <dbReference type="NCBI Taxonomy" id="2068654"/>
    <lineage>
        <taxon>Bacteria</taxon>
        <taxon>Bacillati</taxon>
        <taxon>Bacillota</taxon>
        <taxon>Clostridia</taxon>
        <taxon>Eubacteriales</taxon>
        <taxon>Clostridiaceae</taxon>
        <taxon>Clostridium</taxon>
    </lineage>
</organism>
<feature type="domain" description="Tyr recombinase" evidence="6">
    <location>
        <begin position="171"/>
        <end position="377"/>
    </location>
</feature>
<protein>
    <submittedName>
        <fullName evidence="7">Site-specific integrase</fullName>
    </submittedName>
</protein>
<evidence type="ECO:0000313" key="7">
    <source>
        <dbReference type="EMBL" id="AYD39595.1"/>
    </source>
</evidence>
<dbReference type="Pfam" id="PF00589">
    <property type="entry name" value="Phage_integrase"/>
    <property type="match status" value="1"/>
</dbReference>
<accession>A0A386H224</accession>
<dbReference type="GO" id="GO:0006310">
    <property type="term" value="P:DNA recombination"/>
    <property type="evidence" value="ECO:0007669"/>
    <property type="project" value="UniProtKB-KW"/>
</dbReference>
<reference evidence="7 9" key="2">
    <citation type="journal article" date="2019" name="Int. J. Syst. Evol. Microbiol.">
        <title>Clostridium fermenticellae sp. nov., isolated from the mud in a fermentation cellar for the production of the Chinese liquor, baijiu.</title>
        <authorList>
            <person name="Xu P.X."/>
            <person name="Chai L.J."/>
            <person name="Qiu T."/>
            <person name="Zhang X.J."/>
            <person name="Lu Z.M."/>
            <person name="Xiao C."/>
            <person name="Wang S.T."/>
            <person name="Shen C.H."/>
            <person name="Shi J.S."/>
            <person name="Xu Z.H."/>
        </authorList>
    </citation>
    <scope>NUCLEOTIDE SEQUENCE [LARGE SCALE GENOMIC DNA]</scope>
    <source>
        <strain evidence="7 9">JN500901</strain>
    </source>
</reference>
<dbReference type="GO" id="GO:0015074">
    <property type="term" value="P:DNA integration"/>
    <property type="evidence" value="ECO:0007669"/>
    <property type="project" value="UniProtKB-KW"/>
</dbReference>
<dbReference type="PANTHER" id="PTHR30349">
    <property type="entry name" value="PHAGE INTEGRASE-RELATED"/>
    <property type="match status" value="1"/>
</dbReference>
<evidence type="ECO:0000259" key="6">
    <source>
        <dbReference type="PROSITE" id="PS51898"/>
    </source>
</evidence>
<keyword evidence="5" id="KW-0233">DNA recombination</keyword>
<dbReference type="OrthoDB" id="9785687at2"/>
<keyword evidence="3" id="KW-0229">DNA integration</keyword>
<dbReference type="InterPro" id="IPR002104">
    <property type="entry name" value="Integrase_catalytic"/>
</dbReference>
<keyword evidence="4" id="KW-0238">DNA-binding</keyword>
<proteinExistence type="inferred from homology"/>
<dbReference type="CDD" id="cd01189">
    <property type="entry name" value="INT_ICEBs1_C_like"/>
    <property type="match status" value="1"/>
</dbReference>
<dbReference type="KEGG" id="cfer:D4Z93_03365"/>
<dbReference type="Gene3D" id="1.10.150.130">
    <property type="match status" value="1"/>
</dbReference>
<comment type="similarity">
    <text evidence="2">Belongs to the 'phage' integrase family.</text>
</comment>
<dbReference type="EMBL" id="CP032416">
    <property type="protein sequence ID" value="AYD39595.1"/>
    <property type="molecule type" value="Genomic_DNA"/>
</dbReference>
<dbReference type="InterPro" id="IPR013762">
    <property type="entry name" value="Integrase-like_cat_sf"/>
</dbReference>
<keyword evidence="9" id="KW-1185">Reference proteome</keyword>
<comment type="function">
    <text evidence="1">Site-specific tyrosine recombinase, which acts by catalyzing the cutting and rejoining of the recombining DNA molecules.</text>
</comment>
<dbReference type="InterPro" id="IPR010998">
    <property type="entry name" value="Integrase_recombinase_N"/>
</dbReference>
<evidence type="ECO:0000256" key="4">
    <source>
        <dbReference type="ARBA" id="ARBA00023125"/>
    </source>
</evidence>
<dbReference type="GO" id="GO:0003677">
    <property type="term" value="F:DNA binding"/>
    <property type="evidence" value="ECO:0007669"/>
    <property type="project" value="UniProtKB-KW"/>
</dbReference>
<dbReference type="SUPFAM" id="SSF56349">
    <property type="entry name" value="DNA breaking-rejoining enzymes"/>
    <property type="match status" value="1"/>
</dbReference>
<dbReference type="RefSeq" id="WP_119970374.1">
    <property type="nucleotide sequence ID" value="NZ_CP032416.1"/>
</dbReference>
<dbReference type="InterPro" id="IPR011010">
    <property type="entry name" value="DNA_brk_join_enz"/>
</dbReference>
<dbReference type="Pfam" id="PF14659">
    <property type="entry name" value="Phage_int_SAM_3"/>
    <property type="match status" value="1"/>
</dbReference>
<dbReference type="InterPro" id="IPR050090">
    <property type="entry name" value="Tyrosine_recombinase_XerCD"/>
</dbReference>
<dbReference type="Proteomes" id="UP000266301">
    <property type="component" value="Chromosome"/>
</dbReference>
<evidence type="ECO:0000256" key="3">
    <source>
        <dbReference type="ARBA" id="ARBA00022908"/>
    </source>
</evidence>